<dbReference type="AlphaFoldDB" id="A0A6G7CM38"/>
<dbReference type="InterPro" id="IPR029787">
    <property type="entry name" value="Nucleotide_cyclase"/>
</dbReference>
<protein>
    <recommendedName>
        <fullName evidence="2">diguanylate cyclase</fullName>
        <ecNumber evidence="2">2.7.7.65</ecNumber>
    </recommendedName>
</protein>
<feature type="transmembrane region" description="Helical" evidence="4">
    <location>
        <begin position="190"/>
        <end position="216"/>
    </location>
</feature>
<keyword evidence="4" id="KW-0812">Transmembrane</keyword>
<feature type="transmembrane region" description="Helical" evidence="4">
    <location>
        <begin position="12"/>
        <end position="31"/>
    </location>
</feature>
<accession>A0A6G7CM38</accession>
<dbReference type="GO" id="GO:0052621">
    <property type="term" value="F:diguanylate cyclase activity"/>
    <property type="evidence" value="ECO:0007669"/>
    <property type="project" value="UniProtKB-EC"/>
</dbReference>
<comment type="catalytic activity">
    <reaction evidence="3">
        <text>2 GTP = 3',3'-c-di-GMP + 2 diphosphate</text>
        <dbReference type="Rhea" id="RHEA:24898"/>
        <dbReference type="ChEBI" id="CHEBI:33019"/>
        <dbReference type="ChEBI" id="CHEBI:37565"/>
        <dbReference type="ChEBI" id="CHEBI:58805"/>
        <dbReference type="EC" id="2.7.7.65"/>
    </reaction>
</comment>
<gene>
    <name evidence="6" type="ORF">G5S32_14710</name>
</gene>
<dbReference type="Proteomes" id="UP000503003">
    <property type="component" value="Chromosome 1"/>
</dbReference>
<feature type="transmembrane region" description="Helical" evidence="4">
    <location>
        <begin position="101"/>
        <end position="120"/>
    </location>
</feature>
<evidence type="ECO:0000256" key="1">
    <source>
        <dbReference type="ARBA" id="ARBA00001946"/>
    </source>
</evidence>
<evidence type="ECO:0000256" key="4">
    <source>
        <dbReference type="SAM" id="Phobius"/>
    </source>
</evidence>
<organism evidence="6 7">
    <name type="scientific">Vibrio ziniensis</name>
    <dbReference type="NCBI Taxonomy" id="2711221"/>
    <lineage>
        <taxon>Bacteria</taxon>
        <taxon>Pseudomonadati</taxon>
        <taxon>Pseudomonadota</taxon>
        <taxon>Gammaproteobacteria</taxon>
        <taxon>Vibrionales</taxon>
        <taxon>Vibrionaceae</taxon>
        <taxon>Vibrio</taxon>
    </lineage>
</organism>
<reference evidence="6 7" key="1">
    <citation type="submission" date="2020-02" db="EMBL/GenBank/DDBJ databases">
        <title>A complete genome of a marine bacterium Vibrio sp. ZWAL4003 isolated from the mangrove sediment with the ability to degrade polysaccharides.</title>
        <authorList>
            <person name="Wu J."/>
            <person name="Qu W."/>
            <person name="Zeng R."/>
        </authorList>
    </citation>
    <scope>NUCLEOTIDE SEQUENCE [LARGE SCALE GENOMIC DNA]</scope>
    <source>
        <strain evidence="6 7">ZWAL4003</strain>
    </source>
</reference>
<dbReference type="PANTHER" id="PTHR45138:SF9">
    <property type="entry name" value="DIGUANYLATE CYCLASE DGCM-RELATED"/>
    <property type="match status" value="1"/>
</dbReference>
<feature type="domain" description="GGDEF" evidence="5">
    <location>
        <begin position="253"/>
        <end position="383"/>
    </location>
</feature>
<dbReference type="Pfam" id="PF00990">
    <property type="entry name" value="GGDEF"/>
    <property type="match status" value="1"/>
</dbReference>
<dbReference type="SMART" id="SM00267">
    <property type="entry name" value="GGDEF"/>
    <property type="match status" value="1"/>
</dbReference>
<feature type="transmembrane region" description="Helical" evidence="4">
    <location>
        <begin position="163"/>
        <end position="184"/>
    </location>
</feature>
<dbReference type="EMBL" id="CP049331">
    <property type="protein sequence ID" value="QIH43116.1"/>
    <property type="molecule type" value="Genomic_DNA"/>
</dbReference>
<name>A0A6G7CM38_9VIBR</name>
<dbReference type="SUPFAM" id="SSF55073">
    <property type="entry name" value="Nucleotide cyclase"/>
    <property type="match status" value="1"/>
</dbReference>
<evidence type="ECO:0000313" key="6">
    <source>
        <dbReference type="EMBL" id="QIH43116.1"/>
    </source>
</evidence>
<keyword evidence="7" id="KW-1185">Reference proteome</keyword>
<dbReference type="GO" id="GO:1902201">
    <property type="term" value="P:negative regulation of bacterial-type flagellum-dependent cell motility"/>
    <property type="evidence" value="ECO:0007669"/>
    <property type="project" value="TreeGrafter"/>
</dbReference>
<feature type="transmembrane region" description="Helical" evidence="4">
    <location>
        <begin position="77"/>
        <end position="94"/>
    </location>
</feature>
<dbReference type="PROSITE" id="PS50887">
    <property type="entry name" value="GGDEF"/>
    <property type="match status" value="1"/>
</dbReference>
<proteinExistence type="predicted"/>
<keyword evidence="4" id="KW-0472">Membrane</keyword>
<dbReference type="KEGG" id="vzi:G5S32_14710"/>
<evidence type="ECO:0000256" key="2">
    <source>
        <dbReference type="ARBA" id="ARBA00012528"/>
    </source>
</evidence>
<feature type="transmembrane region" description="Helical" evidence="4">
    <location>
        <begin position="132"/>
        <end position="151"/>
    </location>
</feature>
<dbReference type="GO" id="GO:0005886">
    <property type="term" value="C:plasma membrane"/>
    <property type="evidence" value="ECO:0007669"/>
    <property type="project" value="TreeGrafter"/>
</dbReference>
<dbReference type="NCBIfam" id="TIGR00254">
    <property type="entry name" value="GGDEF"/>
    <property type="match status" value="1"/>
</dbReference>
<dbReference type="InterPro" id="IPR000160">
    <property type="entry name" value="GGDEF_dom"/>
</dbReference>
<dbReference type="GO" id="GO:0043709">
    <property type="term" value="P:cell adhesion involved in single-species biofilm formation"/>
    <property type="evidence" value="ECO:0007669"/>
    <property type="project" value="TreeGrafter"/>
</dbReference>
<evidence type="ECO:0000256" key="3">
    <source>
        <dbReference type="ARBA" id="ARBA00034247"/>
    </source>
</evidence>
<evidence type="ECO:0000259" key="5">
    <source>
        <dbReference type="PROSITE" id="PS50887"/>
    </source>
</evidence>
<dbReference type="CDD" id="cd01949">
    <property type="entry name" value="GGDEF"/>
    <property type="match status" value="1"/>
</dbReference>
<dbReference type="InterPro" id="IPR050469">
    <property type="entry name" value="Diguanylate_Cyclase"/>
</dbReference>
<comment type="cofactor">
    <cofactor evidence="1">
        <name>Mg(2+)</name>
        <dbReference type="ChEBI" id="CHEBI:18420"/>
    </cofactor>
</comment>
<feature type="transmembrane region" description="Helical" evidence="4">
    <location>
        <begin position="43"/>
        <end position="65"/>
    </location>
</feature>
<dbReference type="PANTHER" id="PTHR45138">
    <property type="entry name" value="REGULATORY COMPONENTS OF SENSORY TRANSDUCTION SYSTEM"/>
    <property type="match status" value="1"/>
</dbReference>
<dbReference type="EC" id="2.7.7.65" evidence="2"/>
<dbReference type="InterPro" id="IPR043128">
    <property type="entry name" value="Rev_trsase/Diguanyl_cyclase"/>
</dbReference>
<dbReference type="FunFam" id="3.30.70.270:FF:000001">
    <property type="entry name" value="Diguanylate cyclase domain protein"/>
    <property type="match status" value="1"/>
</dbReference>
<keyword evidence="4" id="KW-1133">Transmembrane helix</keyword>
<dbReference type="Gene3D" id="3.30.70.270">
    <property type="match status" value="1"/>
</dbReference>
<sequence length="385" mass="43622">MINSASDLINFASVLNNIVCSVVGCLFLYKIRSGLTGYQRRSASYFLLFFLLFGLAFSAMAIRTWLPLSYSVLLNNILYMSVAYLLLFGALSWYKKPINRWLWKLAVIHVFLYTAIQNYVYHYWPDTLQLRVQFAFFNFVFVYLATYLVCNKHRATNGRGERMLALSAIVCMVAACFPTLALAISDRADYYRVAVVITQNIVCFFLLGSLLSLFLFNQIDWHYERSIRDELTGLYNRRYINDCISQSLAKQRAKGFIAVIDIDHFKKVNDLFGHDVGDNTLIAVSNILASFIGPNDLIGRYGGEEFVIFLSQSDSDSVELLLEGMRQSVEIKSSSVLPSPVTISVGYCVVEIGDTLPSLFSKADSALYMAKRNGRNCIVKKESVR</sequence>
<evidence type="ECO:0000313" key="7">
    <source>
        <dbReference type="Proteomes" id="UP000503003"/>
    </source>
</evidence>